<dbReference type="GO" id="GO:0140664">
    <property type="term" value="F:ATP-dependent DNA damage sensor activity"/>
    <property type="evidence" value="ECO:0007669"/>
    <property type="project" value="InterPro"/>
</dbReference>
<dbReference type="Gene3D" id="1.10.150.20">
    <property type="entry name" value="5' to 3' exonuclease, C-terminal subdomain"/>
    <property type="match status" value="1"/>
</dbReference>
<dbReference type="Gene3D" id="3.40.50.300">
    <property type="entry name" value="P-loop containing nucleotide triphosphate hydrolases"/>
    <property type="match status" value="1"/>
</dbReference>
<dbReference type="GO" id="GO:1990426">
    <property type="term" value="P:mitotic recombination-dependent replication fork processing"/>
    <property type="evidence" value="ECO:0007669"/>
    <property type="project" value="InterPro"/>
</dbReference>
<dbReference type="Pfam" id="PF23300">
    <property type="entry name" value="HEAT_Nup120"/>
    <property type="match status" value="1"/>
</dbReference>
<evidence type="ECO:0000256" key="1">
    <source>
        <dbReference type="ARBA" id="ARBA00004123"/>
    </source>
</evidence>
<dbReference type="Pfam" id="PF21486">
    <property type="entry name" value="NUP120_helical"/>
    <property type="match status" value="1"/>
</dbReference>
<dbReference type="PROSITE" id="PS50162">
    <property type="entry name" value="RECA_2"/>
    <property type="match status" value="1"/>
</dbReference>
<dbReference type="InterPro" id="IPR048884">
    <property type="entry name" value="Nup120_helical"/>
</dbReference>
<dbReference type="GO" id="GO:0000723">
    <property type="term" value="P:telomere maintenance"/>
    <property type="evidence" value="ECO:0007669"/>
    <property type="project" value="UniProtKB-ARBA"/>
</dbReference>
<dbReference type="NCBIfam" id="NF003301">
    <property type="entry name" value="PRK04301.1"/>
    <property type="match status" value="1"/>
</dbReference>
<dbReference type="EMBL" id="AZHC01000003">
    <property type="protein sequence ID" value="OAA49405.1"/>
    <property type="molecule type" value="Genomic_DNA"/>
</dbReference>
<dbReference type="GO" id="GO:0070192">
    <property type="term" value="P:chromosome organization involved in meiotic cell cycle"/>
    <property type="evidence" value="ECO:0007669"/>
    <property type="project" value="TreeGrafter"/>
</dbReference>
<comment type="similarity">
    <text evidence="2">Belongs to the RecA family. RAD51 subfamily.</text>
</comment>
<dbReference type="InterPro" id="IPR056548">
    <property type="entry name" value="HEAT_Nup120"/>
</dbReference>
<dbReference type="GO" id="GO:0006312">
    <property type="term" value="P:mitotic recombination"/>
    <property type="evidence" value="ECO:0007669"/>
    <property type="project" value="UniProtKB-ARBA"/>
</dbReference>
<dbReference type="PROSITE" id="PS50163">
    <property type="entry name" value="RECA_3"/>
    <property type="match status" value="1"/>
</dbReference>
<dbReference type="CDD" id="cd19513">
    <property type="entry name" value="Rad51"/>
    <property type="match status" value="1"/>
</dbReference>
<evidence type="ECO:0000256" key="2">
    <source>
        <dbReference type="ARBA" id="ARBA00007095"/>
    </source>
</evidence>
<sequence length="1547" mass="172040">MSEEYDEGQTGDDGGTTGPGAPTPLTALEGIAGLTKRDIQLVMDGGFNTVESVAYTPRRMLEQIKGISEQKAQKILGEASKLVPMGFTTATEMHQRRSELISITSGSKNLDTLLAGGIETGSVTELFGEFRTGKSQICHTLAVTCQLPFDMGGGEGKCLYIDTEGTFRPVRLLAVANRFGLSGEEVLDNVAYARAYNSDHQLQLLNQAAAMMCETRFSLLVVDSATALYRTDFCGRGELSNRQTHLAKFMRTLQRLADEFGIAVVITNQVVAQVDGGPSAMFNPDPKKPIGGNIIAHASTTRISLKKGRGETRIAKIYDSPCLPESDTLFAINEDARSRRQVSEILPSLRDHRHARCTDDTDDNPPLSLRLFYQGLDLLYGGEMDSGDIQYVFKETRLNLEPPAPASIVNIRVPSKNGNGSQRRTTHDSSAEDETTFRLKNLAANSSIYHRKWHDTPRSFLWRVLEDGTVLSIRAVDVCKTDKTPDAPLVLNFSFGIPIQAGCVALSDPEEHDALCVYVLDQSSQLYTFTLRPEFFRKRTAIDAVLSELCKVQSPAGLTFKSPHRLVAVTANTLLVTVSDGGMIRFDKTKNDDTSSGIWKESFFNVQGWAQNLRSLLPFQGNHTIKHGKVNMEYSAATSIEVTNFGLEECLFAITICLDHRIRIWNVNDGQILFTGDLLNVDRAPQEIGKWFIDPSQSNLVQIVGGNLGQRICATYSPIGVGEFKFWKIIAKDAHTIIVDDLFPKATLIPSTPSSSDIWTLADFVLASPAEGSINLWTLWKNNMTYRVKRLELDRKNMVQSWEDNWDGVYPDVGTIPAQTSGPCDSTDVTEKWLQCILQPGRFTRATVETALSIYERGLGVSKDGSSNKGRSLAESICSVLGATASLERGASGAMDYEQFRASSETQWRRFYRLVAELDRQRGEAIGLAFDPEADMAWVVCTDLVSAIRQCSDLERLYHNLGSPDEENVAKASLVNVALSFVDGFSDNHVQLAQAALRQEIFDESSKTDLERIQYFSDKAGFWRGITDEDCAQVVDVLGANFAIVNDDLYAHILDLMAAPLEARRRHLRYPLTEFGQKLVIKGVQDDIALQWNVCFSQLILLVHMEFEFDNEEDALHNRVDIGLVYRKLIHALKRLELLKWLAYTELSISPSHLDRSSQSKKIGDDNTQTVTALEANLGHLLGFDNLRKEPLSNSMTDLITNLCAPDSDIEVSPPLIQCAFIKQERADLALELVPFSDQNPFSVYVHGRVQLALHDFASAAVSFRRAAIGMGTKTVPSDRHSCGLLGDTEWNLLHNGQAMYYSHIVALYESQKAYAYVVDFARLAMQFLGVIKDRSSTKVEMLSRLFNAALVTSQFELAHTSLLSIEDDALKHSSLRKLVAKMCETHHNIELVSLPFPGLQQEVDDILANRCRTTTDVVQGFPYHQVLYSWRIKRNNYRGAASVLLDRIQKLKLAGEGDKITGDDAWDTPVTRQYLLLINALSCVEPKQAWVFDEGVPSLHQNGEGARKRRVVSLADIRKDYQDELDRIAAIQSNQFGFEAGDVMEL</sequence>
<dbReference type="OMA" id="TLWKNNM"/>
<dbReference type="STRING" id="1081105.A0A167ISZ4"/>
<evidence type="ECO:0000313" key="10">
    <source>
        <dbReference type="EMBL" id="OAA49405.1"/>
    </source>
</evidence>
<evidence type="ECO:0000259" key="8">
    <source>
        <dbReference type="PROSITE" id="PS50162"/>
    </source>
</evidence>
<evidence type="ECO:0000256" key="7">
    <source>
        <dbReference type="SAM" id="MobiDB-lite"/>
    </source>
</evidence>
<protein>
    <submittedName>
        <fullName evidence="10">DNA repair protein RAD51</fullName>
    </submittedName>
</protein>
<dbReference type="GO" id="GO:0042802">
    <property type="term" value="F:identical protein binding"/>
    <property type="evidence" value="ECO:0007669"/>
    <property type="project" value="UniProtKB-ARBA"/>
</dbReference>
<accession>A0A167ISZ4</accession>
<keyword evidence="4 6" id="KW-0067">ATP-binding</keyword>
<dbReference type="InterPro" id="IPR020588">
    <property type="entry name" value="RecA_ATP-bd"/>
</dbReference>
<feature type="domain" description="RecA family profile 2" evidence="9">
    <location>
        <begin position="279"/>
        <end position="344"/>
    </location>
</feature>
<evidence type="ECO:0000256" key="3">
    <source>
        <dbReference type="ARBA" id="ARBA00022741"/>
    </source>
</evidence>
<dbReference type="Pfam" id="PF08423">
    <property type="entry name" value="Rad51"/>
    <property type="match status" value="1"/>
</dbReference>
<feature type="region of interest" description="Disordered" evidence="7">
    <location>
        <begin position="1"/>
        <end position="24"/>
    </location>
</feature>
<dbReference type="FunFam" id="1.10.150.20:FF:000008">
    <property type="entry name" value="DNA repair protein RAD51 homolog"/>
    <property type="match status" value="1"/>
</dbReference>
<dbReference type="InterPro" id="IPR013632">
    <property type="entry name" value="Rad51_C"/>
</dbReference>
<dbReference type="InterPro" id="IPR059141">
    <property type="entry name" value="Beta-prop_Nup120_160"/>
</dbReference>
<dbReference type="SUPFAM" id="SSF47794">
    <property type="entry name" value="Rad51 N-terminal domain-like"/>
    <property type="match status" value="1"/>
</dbReference>
<evidence type="ECO:0000256" key="6">
    <source>
        <dbReference type="RuleBase" id="RU003422"/>
    </source>
</evidence>
<evidence type="ECO:0000256" key="5">
    <source>
        <dbReference type="ARBA" id="ARBA00023242"/>
    </source>
</evidence>
<dbReference type="SUPFAM" id="SSF52540">
    <property type="entry name" value="P-loop containing nucleoside triphosphate hydrolases"/>
    <property type="match status" value="1"/>
</dbReference>
<evidence type="ECO:0000313" key="11">
    <source>
        <dbReference type="Proteomes" id="UP000243498"/>
    </source>
</evidence>
<dbReference type="Pfam" id="PF11715">
    <property type="entry name" value="Beta-prop_Nup120_160"/>
    <property type="match status" value="1"/>
</dbReference>
<comment type="subcellular location">
    <subcellularLocation>
        <location evidence="1">Nucleus</location>
    </subcellularLocation>
</comment>
<organism evidence="10 11">
    <name type="scientific">Metarhizium rileyi (strain RCEF 4871)</name>
    <name type="common">Nomuraea rileyi</name>
    <dbReference type="NCBI Taxonomy" id="1649241"/>
    <lineage>
        <taxon>Eukaryota</taxon>
        <taxon>Fungi</taxon>
        <taxon>Dikarya</taxon>
        <taxon>Ascomycota</taxon>
        <taxon>Pezizomycotina</taxon>
        <taxon>Sordariomycetes</taxon>
        <taxon>Hypocreomycetidae</taxon>
        <taxon>Hypocreales</taxon>
        <taxon>Clavicipitaceae</taxon>
        <taxon>Metarhizium</taxon>
    </lineage>
</organism>
<dbReference type="GO" id="GO:0000794">
    <property type="term" value="C:condensed nuclear chromosome"/>
    <property type="evidence" value="ECO:0007669"/>
    <property type="project" value="TreeGrafter"/>
</dbReference>
<dbReference type="InterPro" id="IPR027417">
    <property type="entry name" value="P-loop_NTPase"/>
</dbReference>
<dbReference type="InterPro" id="IPR020587">
    <property type="entry name" value="RecA_monomer-monomer_interface"/>
</dbReference>
<dbReference type="NCBIfam" id="TIGR02239">
    <property type="entry name" value="recomb_RAD51"/>
    <property type="match status" value="1"/>
</dbReference>
<feature type="compositionally biased region" description="Acidic residues" evidence="7">
    <location>
        <begin position="1"/>
        <end position="10"/>
    </location>
</feature>
<reference evidence="10 11" key="1">
    <citation type="journal article" date="2016" name="Genome Biol. Evol.">
        <title>Divergent and convergent evolution of fungal pathogenicity.</title>
        <authorList>
            <person name="Shang Y."/>
            <person name="Xiao G."/>
            <person name="Zheng P."/>
            <person name="Cen K."/>
            <person name="Zhan S."/>
            <person name="Wang C."/>
        </authorList>
    </citation>
    <scope>NUCLEOTIDE SEQUENCE [LARGE SCALE GENOMIC DNA]</scope>
    <source>
        <strain evidence="10 11">RCEF 4871</strain>
    </source>
</reference>
<dbReference type="InterPro" id="IPR011941">
    <property type="entry name" value="DNA_recomb/repair_Rad51"/>
</dbReference>
<dbReference type="Proteomes" id="UP000243498">
    <property type="component" value="Unassembled WGS sequence"/>
</dbReference>
<keyword evidence="11" id="KW-1185">Reference proteome</keyword>
<name>A0A167ISZ4_METRR</name>
<feature type="region of interest" description="Disordered" evidence="7">
    <location>
        <begin position="413"/>
        <end position="434"/>
    </location>
</feature>
<evidence type="ECO:0000259" key="9">
    <source>
        <dbReference type="PROSITE" id="PS50163"/>
    </source>
</evidence>
<dbReference type="GO" id="GO:0000150">
    <property type="term" value="F:DNA strand exchange activity"/>
    <property type="evidence" value="ECO:0007669"/>
    <property type="project" value="InterPro"/>
</dbReference>
<dbReference type="SMART" id="SM00382">
    <property type="entry name" value="AAA"/>
    <property type="match status" value="1"/>
</dbReference>
<dbReference type="InterPro" id="IPR010995">
    <property type="entry name" value="DNA_repair_Rad51/TF_NusA_a-hlx"/>
</dbReference>
<dbReference type="FunFam" id="3.40.50.300:FF:000092">
    <property type="entry name" value="DNA repair protein Rad51 homolog"/>
    <property type="match status" value="1"/>
</dbReference>
<proteinExistence type="inferred from homology"/>
<dbReference type="GO" id="GO:0007131">
    <property type="term" value="P:reciprocal meiotic recombination"/>
    <property type="evidence" value="ECO:0007669"/>
    <property type="project" value="TreeGrafter"/>
</dbReference>
<feature type="domain" description="RecA family profile 1" evidence="8">
    <location>
        <begin position="99"/>
        <end position="270"/>
    </location>
</feature>
<dbReference type="OrthoDB" id="67716at2759"/>
<keyword evidence="5" id="KW-0539">Nucleus</keyword>
<evidence type="ECO:0000256" key="4">
    <source>
        <dbReference type="ARBA" id="ARBA00022840"/>
    </source>
</evidence>
<dbReference type="GO" id="GO:0003690">
    <property type="term" value="F:double-stranded DNA binding"/>
    <property type="evidence" value="ECO:0007669"/>
    <property type="project" value="InterPro"/>
</dbReference>
<dbReference type="GO" id="GO:0042148">
    <property type="term" value="P:DNA strand invasion"/>
    <property type="evidence" value="ECO:0007669"/>
    <property type="project" value="TreeGrafter"/>
</dbReference>
<gene>
    <name evidence="10" type="ORF">NOR_01328</name>
</gene>
<dbReference type="GO" id="GO:0000730">
    <property type="term" value="P:DNA recombinase assembly"/>
    <property type="evidence" value="ECO:0007669"/>
    <property type="project" value="TreeGrafter"/>
</dbReference>
<dbReference type="PANTHER" id="PTHR22942:SF39">
    <property type="entry name" value="DNA REPAIR PROTEIN RAD51 HOMOLOG 1"/>
    <property type="match status" value="1"/>
</dbReference>
<dbReference type="InterPro" id="IPR003593">
    <property type="entry name" value="AAA+_ATPase"/>
</dbReference>
<dbReference type="GO" id="GO:0003697">
    <property type="term" value="F:single-stranded DNA binding"/>
    <property type="evidence" value="ECO:0007669"/>
    <property type="project" value="InterPro"/>
</dbReference>
<comment type="caution">
    <text evidence="10">The sequence shown here is derived from an EMBL/GenBank/DDBJ whole genome shotgun (WGS) entry which is preliminary data.</text>
</comment>
<dbReference type="GO" id="GO:0005524">
    <property type="term" value="F:ATP binding"/>
    <property type="evidence" value="ECO:0007669"/>
    <property type="project" value="UniProtKB-KW"/>
</dbReference>
<keyword evidence="3 6" id="KW-0547">Nucleotide-binding</keyword>
<dbReference type="PANTHER" id="PTHR22942">
    <property type="entry name" value="RECA/RAD51/RADA DNA STRAND-PAIRING FAMILY MEMBER"/>
    <property type="match status" value="1"/>
</dbReference>